<keyword evidence="4" id="KW-1185">Reference proteome</keyword>
<sequence length="277" mass="31804">MNPMYALKSARPLQKALAVDWQDGFSSKFSYVWLRDNGHRRPSLIHLDLNTKPEEVDCQNGVVHITWPPFLNSLYSSQFLRDHAKVKPIHSTTCPVTKNVLTVPWRVERRRGDDNSSMATTSWKDRHVEHGTIWPHMIRVPSIVTVDTDWAGARVNLVDAVQCLSEMSLRYPEEFGFLRKSFVEYESALFKAAHPVMNVEHNRIVSVCFNNSMRSPEITTESIDAYYTSLKIFNRICCEHLHTITLNPNELLVIDNSQTLVGAPPQNGRKLNLKIYD</sequence>
<evidence type="ECO:0000256" key="1">
    <source>
        <dbReference type="ARBA" id="ARBA00022723"/>
    </source>
</evidence>
<evidence type="ECO:0000256" key="2">
    <source>
        <dbReference type="ARBA" id="ARBA00023002"/>
    </source>
</evidence>
<protein>
    <submittedName>
        <fullName evidence="5">Uncharacterized protein</fullName>
    </submittedName>
</protein>
<evidence type="ECO:0000256" key="3">
    <source>
        <dbReference type="ARBA" id="ARBA00023004"/>
    </source>
</evidence>
<dbReference type="InterPro" id="IPR038492">
    <property type="entry name" value="GBBH-like_N_sf"/>
</dbReference>
<keyword evidence="1" id="KW-0479">Metal-binding</keyword>
<name>A0AAF3ET64_9BILA</name>
<proteinExistence type="predicted"/>
<dbReference type="GO" id="GO:0016491">
    <property type="term" value="F:oxidoreductase activity"/>
    <property type="evidence" value="ECO:0007669"/>
    <property type="project" value="UniProtKB-KW"/>
</dbReference>
<dbReference type="Gene3D" id="3.60.130.10">
    <property type="entry name" value="Clavaminate synthase-like"/>
    <property type="match status" value="1"/>
</dbReference>
<reference evidence="5" key="1">
    <citation type="submission" date="2024-02" db="UniProtKB">
        <authorList>
            <consortium name="WormBaseParasite"/>
        </authorList>
    </citation>
    <scope>IDENTIFICATION</scope>
</reference>
<dbReference type="SUPFAM" id="SSF51197">
    <property type="entry name" value="Clavaminate synthase-like"/>
    <property type="match status" value="1"/>
</dbReference>
<dbReference type="Proteomes" id="UP000887575">
    <property type="component" value="Unassembled WGS sequence"/>
</dbReference>
<dbReference type="InterPro" id="IPR042098">
    <property type="entry name" value="TauD-like_sf"/>
</dbReference>
<keyword evidence="3" id="KW-0408">Iron</keyword>
<dbReference type="GO" id="GO:0046872">
    <property type="term" value="F:metal ion binding"/>
    <property type="evidence" value="ECO:0007669"/>
    <property type="project" value="UniProtKB-KW"/>
</dbReference>
<dbReference type="AlphaFoldDB" id="A0AAF3ET64"/>
<dbReference type="WBParaSite" id="MBELARI_LOCUS17346">
    <property type="protein sequence ID" value="MBELARI_LOCUS17346"/>
    <property type="gene ID" value="MBELARI_LOCUS17346"/>
</dbReference>
<organism evidence="4 5">
    <name type="scientific">Mesorhabditis belari</name>
    <dbReference type="NCBI Taxonomy" id="2138241"/>
    <lineage>
        <taxon>Eukaryota</taxon>
        <taxon>Metazoa</taxon>
        <taxon>Ecdysozoa</taxon>
        <taxon>Nematoda</taxon>
        <taxon>Chromadorea</taxon>
        <taxon>Rhabditida</taxon>
        <taxon>Rhabditina</taxon>
        <taxon>Rhabditomorpha</taxon>
        <taxon>Rhabditoidea</taxon>
        <taxon>Rhabditidae</taxon>
        <taxon>Mesorhabditinae</taxon>
        <taxon>Mesorhabditis</taxon>
    </lineage>
</organism>
<evidence type="ECO:0000313" key="5">
    <source>
        <dbReference type="WBParaSite" id="MBELARI_LOCUS17346"/>
    </source>
</evidence>
<dbReference type="Gene3D" id="3.30.2020.30">
    <property type="match status" value="1"/>
</dbReference>
<evidence type="ECO:0000313" key="4">
    <source>
        <dbReference type="Proteomes" id="UP000887575"/>
    </source>
</evidence>
<accession>A0AAF3ET64</accession>
<keyword evidence="2" id="KW-0560">Oxidoreductase</keyword>